<evidence type="ECO:0000313" key="2">
    <source>
        <dbReference type="Proteomes" id="UP000789901"/>
    </source>
</evidence>
<reference evidence="1 2" key="1">
    <citation type="submission" date="2021-06" db="EMBL/GenBank/DDBJ databases">
        <authorList>
            <person name="Kallberg Y."/>
            <person name="Tangrot J."/>
            <person name="Rosling A."/>
        </authorList>
    </citation>
    <scope>NUCLEOTIDE SEQUENCE [LARGE SCALE GENOMIC DNA]</scope>
    <source>
        <strain evidence="1 2">120-4 pot B 10/14</strain>
    </source>
</reference>
<dbReference type="Proteomes" id="UP000789901">
    <property type="component" value="Unassembled WGS sequence"/>
</dbReference>
<evidence type="ECO:0000313" key="1">
    <source>
        <dbReference type="EMBL" id="CAG8825393.1"/>
    </source>
</evidence>
<proteinExistence type="predicted"/>
<protein>
    <submittedName>
        <fullName evidence="1">37320_t:CDS:1</fullName>
    </submittedName>
</protein>
<sequence>VGTKIKKVKSKIFRRYQKSAKKSHICETDDSYDASWYCRKGGKLERVGERRPWNLKTRRKVLINYQKIVSKTESEEFSQEKEEKVYTEPKEIVDSKDLEIQEVEAICSEVDLPGTRTPVTVPKDLYRKEKEEEINNREND</sequence>
<gene>
    <name evidence="1" type="ORF">GMARGA_LOCUS28830</name>
</gene>
<comment type="caution">
    <text evidence="1">The sequence shown here is derived from an EMBL/GenBank/DDBJ whole genome shotgun (WGS) entry which is preliminary data.</text>
</comment>
<keyword evidence="2" id="KW-1185">Reference proteome</keyword>
<dbReference type="EMBL" id="CAJVQB010037633">
    <property type="protein sequence ID" value="CAG8825393.1"/>
    <property type="molecule type" value="Genomic_DNA"/>
</dbReference>
<name>A0ABN7WC45_GIGMA</name>
<feature type="non-terminal residue" evidence="1">
    <location>
        <position position="1"/>
    </location>
</feature>
<accession>A0ABN7WC45</accession>
<organism evidence="1 2">
    <name type="scientific">Gigaspora margarita</name>
    <dbReference type="NCBI Taxonomy" id="4874"/>
    <lineage>
        <taxon>Eukaryota</taxon>
        <taxon>Fungi</taxon>
        <taxon>Fungi incertae sedis</taxon>
        <taxon>Mucoromycota</taxon>
        <taxon>Glomeromycotina</taxon>
        <taxon>Glomeromycetes</taxon>
        <taxon>Diversisporales</taxon>
        <taxon>Gigasporaceae</taxon>
        <taxon>Gigaspora</taxon>
    </lineage>
</organism>